<comment type="caution">
    <text evidence="1">The sequence shown here is derived from an EMBL/GenBank/DDBJ whole genome shotgun (WGS) entry which is preliminary data.</text>
</comment>
<evidence type="ECO:0000313" key="1">
    <source>
        <dbReference type="EMBL" id="GBM18157.1"/>
    </source>
</evidence>
<protein>
    <submittedName>
        <fullName evidence="1">Uncharacterized protein</fullName>
    </submittedName>
</protein>
<organism evidence="1 2">
    <name type="scientific">Araneus ventricosus</name>
    <name type="common">Orbweaver spider</name>
    <name type="synonym">Epeira ventricosa</name>
    <dbReference type="NCBI Taxonomy" id="182803"/>
    <lineage>
        <taxon>Eukaryota</taxon>
        <taxon>Metazoa</taxon>
        <taxon>Ecdysozoa</taxon>
        <taxon>Arthropoda</taxon>
        <taxon>Chelicerata</taxon>
        <taxon>Arachnida</taxon>
        <taxon>Araneae</taxon>
        <taxon>Araneomorphae</taxon>
        <taxon>Entelegynae</taxon>
        <taxon>Araneoidea</taxon>
        <taxon>Araneidae</taxon>
        <taxon>Araneus</taxon>
    </lineage>
</organism>
<dbReference type="Proteomes" id="UP000499080">
    <property type="component" value="Unassembled WGS sequence"/>
</dbReference>
<gene>
    <name evidence="1" type="ORF">AVEN_151703_1</name>
</gene>
<evidence type="ECO:0000313" key="2">
    <source>
        <dbReference type="Proteomes" id="UP000499080"/>
    </source>
</evidence>
<keyword evidence="2" id="KW-1185">Reference proteome</keyword>
<accession>A0A4Y2DPM2</accession>
<dbReference type="EMBL" id="BGPR01000399">
    <property type="protein sequence ID" value="GBM18157.1"/>
    <property type="molecule type" value="Genomic_DNA"/>
</dbReference>
<dbReference type="AlphaFoldDB" id="A0A4Y2DPM2"/>
<sequence length="123" mass="14309">MRYKANEKSFPSGTSVLPVLNHITKLHQLVGPMSWFIFHLLNQAVAWLNNNPSAWEEDLRFKEMKTFIKTLKVANDTAEHGVKLKEDFGQSITKNEEQLKIYFSPLKKVGKKFPFRKSLLNEM</sequence>
<reference evidence="1 2" key="1">
    <citation type="journal article" date="2019" name="Sci. Rep.">
        <title>Orb-weaving spider Araneus ventricosus genome elucidates the spidroin gene catalogue.</title>
        <authorList>
            <person name="Kono N."/>
            <person name="Nakamura H."/>
            <person name="Ohtoshi R."/>
            <person name="Moran D.A.P."/>
            <person name="Shinohara A."/>
            <person name="Yoshida Y."/>
            <person name="Fujiwara M."/>
            <person name="Mori M."/>
            <person name="Tomita M."/>
            <person name="Arakawa K."/>
        </authorList>
    </citation>
    <scope>NUCLEOTIDE SEQUENCE [LARGE SCALE GENOMIC DNA]</scope>
</reference>
<dbReference type="PANTHER" id="PTHR46113:SF1">
    <property type="entry name" value="PEPTIDASE M17 LEUCYL AMINOPEPTIDASE N-TERMINAL DOMAIN-CONTAINING PROTEIN"/>
    <property type="match status" value="1"/>
</dbReference>
<proteinExistence type="predicted"/>
<name>A0A4Y2DPM2_ARAVE</name>
<dbReference type="PANTHER" id="PTHR46113">
    <property type="entry name" value="SNAC DOMAIN-CONTAINING PROTEIN"/>
    <property type="match status" value="1"/>
</dbReference>